<evidence type="ECO:0000313" key="1">
    <source>
        <dbReference type="EMBL" id="CAF1515953.1"/>
    </source>
</evidence>
<dbReference type="AlphaFoldDB" id="A0A815U4T2"/>
<evidence type="ECO:0000313" key="2">
    <source>
        <dbReference type="Proteomes" id="UP000663864"/>
    </source>
</evidence>
<protein>
    <submittedName>
        <fullName evidence="1">Uncharacterized protein</fullName>
    </submittedName>
</protein>
<accession>A0A815U4T2</accession>
<comment type="caution">
    <text evidence="1">The sequence shown here is derived from an EMBL/GenBank/DDBJ whole genome shotgun (WGS) entry which is preliminary data.</text>
</comment>
<dbReference type="Proteomes" id="UP000663864">
    <property type="component" value="Unassembled WGS sequence"/>
</dbReference>
<dbReference type="EMBL" id="CAJNOT010008199">
    <property type="protein sequence ID" value="CAF1515953.1"/>
    <property type="molecule type" value="Genomic_DNA"/>
</dbReference>
<proteinExistence type="predicted"/>
<name>A0A815U4T2_9BILA</name>
<gene>
    <name evidence="1" type="ORF">ZHD862_LOCUS38148</name>
</gene>
<sequence length="72" mass="8402">STSKIVKQATISKVTEFVQKWKAPKQRNLTQIEEKMLKELESNEDIVIELADKGGRIVILNKYDYMSKMEEK</sequence>
<reference evidence="1" key="1">
    <citation type="submission" date="2021-02" db="EMBL/GenBank/DDBJ databases">
        <authorList>
            <person name="Nowell W R."/>
        </authorList>
    </citation>
    <scope>NUCLEOTIDE SEQUENCE</scope>
</reference>
<organism evidence="1 2">
    <name type="scientific">Rotaria sordida</name>
    <dbReference type="NCBI Taxonomy" id="392033"/>
    <lineage>
        <taxon>Eukaryota</taxon>
        <taxon>Metazoa</taxon>
        <taxon>Spiralia</taxon>
        <taxon>Gnathifera</taxon>
        <taxon>Rotifera</taxon>
        <taxon>Eurotatoria</taxon>
        <taxon>Bdelloidea</taxon>
        <taxon>Philodinida</taxon>
        <taxon>Philodinidae</taxon>
        <taxon>Rotaria</taxon>
    </lineage>
</organism>
<feature type="non-terminal residue" evidence="1">
    <location>
        <position position="1"/>
    </location>
</feature>